<proteinExistence type="predicted"/>
<sequence length="214" mass="25055">MQPLKKRTEPSVKSDVPWIFHPKRSRVHPKTLDDKQLSNKKQIIDAVPPINESVPTTHQPQLDGNTSERPMTEVFEYNNLKKWSSRYALLKHDRDVLDLLPTSRQAQKFIPTLTTAEIKELSQASEKLIERQALGVWEWKEGTSTARLHKYRIPDAKTPAIKNRKFKFTGFAWKGPLGQQPPRITDLPDDISQGSQSLRWYWFKDLWLLYYFDD</sequence>
<accession>A0ABY7C9Z7</accession>
<organism evidence="1 2">
    <name type="scientific">Puccinia triticina</name>
    <dbReference type="NCBI Taxonomy" id="208348"/>
    <lineage>
        <taxon>Eukaryota</taxon>
        <taxon>Fungi</taxon>
        <taxon>Dikarya</taxon>
        <taxon>Basidiomycota</taxon>
        <taxon>Pucciniomycotina</taxon>
        <taxon>Pucciniomycetes</taxon>
        <taxon>Pucciniales</taxon>
        <taxon>Pucciniaceae</taxon>
        <taxon>Puccinia</taxon>
    </lineage>
</organism>
<evidence type="ECO:0000313" key="1">
    <source>
        <dbReference type="EMBL" id="WAQ81974.1"/>
    </source>
</evidence>
<protein>
    <submittedName>
        <fullName evidence="1">Uncharacterized protein</fullName>
    </submittedName>
</protein>
<keyword evidence="2" id="KW-1185">Reference proteome</keyword>
<dbReference type="EMBL" id="CP110422">
    <property type="protein sequence ID" value="WAQ81974.1"/>
    <property type="molecule type" value="Genomic_DNA"/>
</dbReference>
<dbReference type="GeneID" id="77807187"/>
<dbReference type="RefSeq" id="XP_053017529.1">
    <property type="nucleotide sequence ID" value="XM_053166292.1"/>
</dbReference>
<evidence type="ECO:0000313" key="2">
    <source>
        <dbReference type="Proteomes" id="UP001164743"/>
    </source>
</evidence>
<gene>
    <name evidence="1" type="ORF">PtA15_2A287</name>
</gene>
<reference evidence="1" key="1">
    <citation type="submission" date="2022-10" db="EMBL/GenBank/DDBJ databases">
        <title>Puccinia triticina Genome sequencing and assembly.</title>
        <authorList>
            <person name="Li C."/>
        </authorList>
    </citation>
    <scope>NUCLEOTIDE SEQUENCE</scope>
    <source>
        <strain evidence="1">Pt15</strain>
    </source>
</reference>
<dbReference type="Proteomes" id="UP001164743">
    <property type="component" value="Chromosome 2A"/>
</dbReference>
<name>A0ABY7C9Z7_9BASI</name>